<keyword evidence="4 10" id="KW-0808">Transferase</keyword>
<keyword evidence="5 7" id="KW-1133">Transmembrane helix</keyword>
<dbReference type="GO" id="GO:0000155">
    <property type="term" value="F:phosphorelay sensor kinase activity"/>
    <property type="evidence" value="ECO:0007669"/>
    <property type="project" value="InterPro"/>
</dbReference>
<dbReference type="InterPro" id="IPR033479">
    <property type="entry name" value="dCache_1"/>
</dbReference>
<dbReference type="PROSITE" id="PS50109">
    <property type="entry name" value="HIS_KIN"/>
    <property type="match status" value="1"/>
</dbReference>
<dbReference type="Proteomes" id="UP000694308">
    <property type="component" value="Unassembled WGS sequence"/>
</dbReference>
<protein>
    <submittedName>
        <fullName evidence="10">Sensor histidine kinase</fullName>
    </submittedName>
</protein>
<proteinExistence type="predicted"/>
<dbReference type="SMART" id="SM00304">
    <property type="entry name" value="HAMP"/>
    <property type="match status" value="1"/>
</dbReference>
<dbReference type="InterPro" id="IPR010559">
    <property type="entry name" value="Sig_transdc_His_kin_internal"/>
</dbReference>
<dbReference type="RefSeq" id="WP_218321009.1">
    <property type="nucleotide sequence ID" value="NZ_JAEEGC010000061.1"/>
</dbReference>
<keyword evidence="4 10" id="KW-0418">Kinase</keyword>
<dbReference type="PANTHER" id="PTHR34220">
    <property type="entry name" value="SENSOR HISTIDINE KINASE YPDA"/>
    <property type="match status" value="1"/>
</dbReference>
<evidence type="ECO:0000313" key="10">
    <source>
        <dbReference type="EMBL" id="MBV7273941.1"/>
    </source>
</evidence>
<keyword evidence="11" id="KW-1185">Reference proteome</keyword>
<dbReference type="InterPro" id="IPR003660">
    <property type="entry name" value="HAMP_dom"/>
</dbReference>
<feature type="domain" description="HAMP" evidence="9">
    <location>
        <begin position="327"/>
        <end position="379"/>
    </location>
</feature>
<dbReference type="Pfam" id="PF02743">
    <property type="entry name" value="dCache_1"/>
    <property type="match status" value="1"/>
</dbReference>
<dbReference type="Pfam" id="PF06580">
    <property type="entry name" value="His_kinase"/>
    <property type="match status" value="1"/>
</dbReference>
<evidence type="ECO:0000256" key="2">
    <source>
        <dbReference type="ARBA" id="ARBA00022475"/>
    </source>
</evidence>
<name>A0A949TUX1_9CLOT</name>
<evidence type="ECO:0000256" key="4">
    <source>
        <dbReference type="ARBA" id="ARBA00022777"/>
    </source>
</evidence>
<dbReference type="InterPro" id="IPR003594">
    <property type="entry name" value="HATPase_dom"/>
</dbReference>
<evidence type="ECO:0000259" key="9">
    <source>
        <dbReference type="PROSITE" id="PS50885"/>
    </source>
</evidence>
<dbReference type="EMBL" id="JAEEGC010000061">
    <property type="protein sequence ID" value="MBV7273941.1"/>
    <property type="molecule type" value="Genomic_DNA"/>
</dbReference>
<evidence type="ECO:0000256" key="5">
    <source>
        <dbReference type="ARBA" id="ARBA00022989"/>
    </source>
</evidence>
<accession>A0A949TUX1</accession>
<sequence>MLKLFLYKLNFFVNIKIKNKIIVSFFLLIICTICTISAFVINEYRNSLETYTTVYSNQVVDQVIKSVDFYVNEMQSISPIANYNYNIQRYLKTVQPDNQLDVTMDFNNLVNFLTEIESLRRDVVSIFLIANNGSAVSDKYSINIDKNYNFTKQQWYKDAFQHDDKSIIVSPHSQSYVINSDKSVVSLSKAVKSYSKDEIIGVLLVDLNLDALEDICKNAKLGKDGYVFIVDKNGNIVYHPDYSYISKSDDTLISDVLKSAEGNFIRSINSEKQQVTFKRYEPANWTVVSVTPYSEIVQQINNMKTFMFLICFVCLLCAFLLSIFIASMITKPLKKLAHFMKKAEKGNLDISLDFKGNDEIGMLGQRFNTMINEIRILMEQVVKEQEEKRKLEFKMLQAQINPHFLYNTLDSIIWMAEVNNENVVLMVDALAKLFRISLSGGQEMITVEREIEHIRNYLIIQSMRYTNKFEYEINADESILNNTTLKLILQPLVENAIYHGIKAKRQKGLIIINAKKIDNNILYEIIDDGAGMDKTKCEEILKYNPSNNINKSHNGVGLKNVNERIKLYYGENYGLKIASEPGKGTTVQILIPISFNIMNINDI</sequence>
<dbReference type="PROSITE" id="PS50885">
    <property type="entry name" value="HAMP"/>
    <property type="match status" value="1"/>
</dbReference>
<dbReference type="PANTHER" id="PTHR34220:SF7">
    <property type="entry name" value="SENSOR HISTIDINE KINASE YPDA"/>
    <property type="match status" value="1"/>
</dbReference>
<comment type="subcellular location">
    <subcellularLocation>
        <location evidence="1">Cell membrane</location>
        <topology evidence="1">Multi-pass membrane protein</topology>
    </subcellularLocation>
</comment>
<keyword evidence="2" id="KW-1003">Cell membrane</keyword>
<evidence type="ECO:0000259" key="8">
    <source>
        <dbReference type="PROSITE" id="PS50109"/>
    </source>
</evidence>
<keyword evidence="3 7" id="KW-0812">Transmembrane</keyword>
<dbReference type="InterPro" id="IPR005467">
    <property type="entry name" value="His_kinase_dom"/>
</dbReference>
<evidence type="ECO:0000313" key="11">
    <source>
        <dbReference type="Proteomes" id="UP000694308"/>
    </source>
</evidence>
<dbReference type="Pfam" id="PF00672">
    <property type="entry name" value="HAMP"/>
    <property type="match status" value="1"/>
</dbReference>
<dbReference type="CDD" id="cd12912">
    <property type="entry name" value="PDC2_MCP_like"/>
    <property type="match status" value="1"/>
</dbReference>
<keyword evidence="6 7" id="KW-0472">Membrane</keyword>
<feature type="transmembrane region" description="Helical" evidence="7">
    <location>
        <begin position="306"/>
        <end position="330"/>
    </location>
</feature>
<evidence type="ECO:0000256" key="7">
    <source>
        <dbReference type="SAM" id="Phobius"/>
    </source>
</evidence>
<dbReference type="Pfam" id="PF02518">
    <property type="entry name" value="HATPase_c"/>
    <property type="match status" value="1"/>
</dbReference>
<dbReference type="SMART" id="SM00387">
    <property type="entry name" value="HATPase_c"/>
    <property type="match status" value="1"/>
</dbReference>
<gene>
    <name evidence="10" type="ORF">I6U48_13620</name>
</gene>
<evidence type="ECO:0000256" key="3">
    <source>
        <dbReference type="ARBA" id="ARBA00022692"/>
    </source>
</evidence>
<reference evidence="10" key="1">
    <citation type="submission" date="2020-12" db="EMBL/GenBank/DDBJ databases">
        <title>Clostridium thailandense sp. nov., a novel acetogenic bacterium isolated from peat land soil in Thailand.</title>
        <authorList>
            <person name="Chaikitkaew S."/>
            <person name="Birkeland N.K."/>
        </authorList>
    </citation>
    <scope>NUCLEOTIDE SEQUENCE</scope>
    <source>
        <strain evidence="10">PL3</strain>
    </source>
</reference>
<dbReference type="GO" id="GO:0005886">
    <property type="term" value="C:plasma membrane"/>
    <property type="evidence" value="ECO:0007669"/>
    <property type="project" value="UniProtKB-SubCell"/>
</dbReference>
<organism evidence="10 11">
    <name type="scientific">Clostridium thailandense</name>
    <dbReference type="NCBI Taxonomy" id="2794346"/>
    <lineage>
        <taxon>Bacteria</taxon>
        <taxon>Bacillati</taxon>
        <taxon>Bacillota</taxon>
        <taxon>Clostridia</taxon>
        <taxon>Eubacteriales</taxon>
        <taxon>Clostridiaceae</taxon>
        <taxon>Clostridium</taxon>
    </lineage>
</organism>
<dbReference type="InterPro" id="IPR050640">
    <property type="entry name" value="Bact_2-comp_sensor_kinase"/>
</dbReference>
<evidence type="ECO:0000256" key="1">
    <source>
        <dbReference type="ARBA" id="ARBA00004651"/>
    </source>
</evidence>
<feature type="domain" description="Histidine kinase" evidence="8">
    <location>
        <begin position="485"/>
        <end position="595"/>
    </location>
</feature>
<evidence type="ECO:0000256" key="6">
    <source>
        <dbReference type="ARBA" id="ARBA00023136"/>
    </source>
</evidence>
<comment type="caution">
    <text evidence="10">The sequence shown here is derived from an EMBL/GenBank/DDBJ whole genome shotgun (WGS) entry which is preliminary data.</text>
</comment>
<dbReference type="AlphaFoldDB" id="A0A949TUX1"/>
<dbReference type="CDD" id="cd06225">
    <property type="entry name" value="HAMP"/>
    <property type="match status" value="1"/>
</dbReference>
<feature type="transmembrane region" description="Helical" evidence="7">
    <location>
        <begin position="21"/>
        <end position="41"/>
    </location>
</feature>